<protein>
    <submittedName>
        <fullName evidence="1">Uncharacterized protein</fullName>
    </submittedName>
</protein>
<dbReference type="AlphaFoldDB" id="A0A0G4EE50"/>
<organism evidence="1 2">
    <name type="scientific">Vitrella brassicaformis (strain CCMP3155)</name>
    <dbReference type="NCBI Taxonomy" id="1169540"/>
    <lineage>
        <taxon>Eukaryota</taxon>
        <taxon>Sar</taxon>
        <taxon>Alveolata</taxon>
        <taxon>Colpodellida</taxon>
        <taxon>Vitrellaceae</taxon>
        <taxon>Vitrella</taxon>
    </lineage>
</organism>
<sequence>MILCVVGTCVGTEARPAQQVRLRLLQVSPPANTSLSASEYEALVGLLNDTTPLTSLYRTSVHGTTYGERPAGQCGRRQTSPVCGQEGQDSDVWYFSLAGHFTLPTKMEIDGDDQWVMVTGRKYQRGARVAIGGFLYLGSDNIHGPPAADIRSCYQFTYSGYVPEGYTGVRDDDGYGSALLGGSEYFKADEIEVLSSMLPSSARRTYVFLSVCLWLSSFLFLM</sequence>
<evidence type="ECO:0000313" key="1">
    <source>
        <dbReference type="EMBL" id="CEL93638.1"/>
    </source>
</evidence>
<proteinExistence type="predicted"/>
<dbReference type="PhylomeDB" id="A0A0G4EE50"/>
<dbReference type="InParanoid" id="A0A0G4EE50"/>
<dbReference type="EMBL" id="CDMY01000182">
    <property type="protein sequence ID" value="CEL93638.1"/>
    <property type="molecule type" value="Genomic_DNA"/>
</dbReference>
<keyword evidence="2" id="KW-1185">Reference proteome</keyword>
<evidence type="ECO:0000313" key="2">
    <source>
        <dbReference type="Proteomes" id="UP000041254"/>
    </source>
</evidence>
<gene>
    <name evidence="1" type="ORF">Vbra_4849</name>
</gene>
<dbReference type="VEuPathDB" id="CryptoDB:Vbra_4849"/>
<dbReference type="Proteomes" id="UP000041254">
    <property type="component" value="Unassembled WGS sequence"/>
</dbReference>
<name>A0A0G4EE50_VITBC</name>
<reference evidence="1 2" key="1">
    <citation type="submission" date="2014-11" db="EMBL/GenBank/DDBJ databases">
        <authorList>
            <person name="Zhu J."/>
            <person name="Qi W."/>
            <person name="Song R."/>
        </authorList>
    </citation>
    <scope>NUCLEOTIDE SEQUENCE [LARGE SCALE GENOMIC DNA]</scope>
</reference>
<accession>A0A0G4EE50</accession>